<sequence>MSDSSTAPPSPAAGDAPAPAGNTLLWVLLALAAVLAWWQPRGPVATLQLVDWQTIGALAGLLAITQAVERSGMLQATAQRLLGRVSTLRGLALLLTAAAALLSALVTNDVSLFLLVPLTRVLATQAHLPLARLVVLQALAVNAGSALTPIGNPQNLYLWHRSGESFVGFMGMMAPTVAVMLFWLLAAAWWLVPRTPIALKPATEAAAVQPRLLALAAGLFVAFVVALDRHWLLAGLGLVFGAFALAAPRVLRGIDWALLLTIALMFVVLRQVAELPAMAALLQQWPIAEGWRAYLAAIVASQVISNVPATILLDGTVRDLPALAAGVSVGGFGCVLGSLANLIALRLARLPEGMREFHRLSIPFLLVCAASAALLRLG</sequence>
<keyword evidence="4 6" id="KW-1133">Transmembrane helix</keyword>
<gene>
    <name evidence="8" type="ORF">DES41_105504</name>
</gene>
<keyword evidence="2" id="KW-0813">Transport</keyword>
<reference evidence="8 9" key="1">
    <citation type="submission" date="2018-07" db="EMBL/GenBank/DDBJ databases">
        <title>Genomic Encyclopedia of Type Strains, Phase IV (KMG-IV): sequencing the most valuable type-strain genomes for metagenomic binning, comparative biology and taxonomic classification.</title>
        <authorList>
            <person name="Goeker M."/>
        </authorList>
    </citation>
    <scope>NUCLEOTIDE SEQUENCE [LARGE SCALE GENOMIC DNA]</scope>
    <source>
        <strain evidence="8 9">DSM 21634</strain>
    </source>
</reference>
<feature type="transmembrane region" description="Helical" evidence="6">
    <location>
        <begin position="88"/>
        <end position="118"/>
    </location>
</feature>
<dbReference type="AlphaFoldDB" id="A0A368XRG5"/>
<feature type="transmembrane region" description="Helical" evidence="6">
    <location>
        <begin position="20"/>
        <end position="38"/>
    </location>
</feature>
<dbReference type="RefSeq" id="WP_114469476.1">
    <property type="nucleotide sequence ID" value="NZ_QPJK01000005.1"/>
</dbReference>
<feature type="transmembrane region" description="Helical" evidence="6">
    <location>
        <begin position="293"/>
        <end position="313"/>
    </location>
</feature>
<dbReference type="PANTHER" id="PTHR43568">
    <property type="entry name" value="P PROTEIN"/>
    <property type="match status" value="1"/>
</dbReference>
<feature type="domain" description="Citrate transporter-like" evidence="7">
    <location>
        <begin position="26"/>
        <end position="313"/>
    </location>
</feature>
<dbReference type="InterPro" id="IPR004680">
    <property type="entry name" value="Cit_transptr-like_dom"/>
</dbReference>
<comment type="caution">
    <text evidence="8">The sequence shown here is derived from an EMBL/GenBank/DDBJ whole genome shotgun (WGS) entry which is preliminary data.</text>
</comment>
<evidence type="ECO:0000259" key="7">
    <source>
        <dbReference type="Pfam" id="PF03600"/>
    </source>
</evidence>
<keyword evidence="9" id="KW-1185">Reference proteome</keyword>
<evidence type="ECO:0000256" key="5">
    <source>
        <dbReference type="ARBA" id="ARBA00023136"/>
    </source>
</evidence>
<name>A0A368XRG5_9BURK</name>
<dbReference type="OrthoDB" id="3177666at2"/>
<feature type="transmembrane region" description="Helical" evidence="6">
    <location>
        <begin position="254"/>
        <end position="273"/>
    </location>
</feature>
<accession>A0A368XRG5</accession>
<proteinExistence type="predicted"/>
<dbReference type="GO" id="GO:0016020">
    <property type="term" value="C:membrane"/>
    <property type="evidence" value="ECO:0007669"/>
    <property type="project" value="UniProtKB-SubCell"/>
</dbReference>
<evidence type="ECO:0000313" key="9">
    <source>
        <dbReference type="Proteomes" id="UP000252884"/>
    </source>
</evidence>
<evidence type="ECO:0000256" key="1">
    <source>
        <dbReference type="ARBA" id="ARBA00004141"/>
    </source>
</evidence>
<feature type="transmembrane region" description="Helical" evidence="6">
    <location>
        <begin position="357"/>
        <end position="377"/>
    </location>
</feature>
<evidence type="ECO:0000313" key="8">
    <source>
        <dbReference type="EMBL" id="RCW70561.1"/>
    </source>
</evidence>
<feature type="transmembrane region" description="Helical" evidence="6">
    <location>
        <begin position="204"/>
        <end position="225"/>
    </location>
</feature>
<dbReference type="PANTHER" id="PTHR43568:SF1">
    <property type="entry name" value="P PROTEIN"/>
    <property type="match status" value="1"/>
</dbReference>
<feature type="transmembrane region" description="Helical" evidence="6">
    <location>
        <begin position="170"/>
        <end position="192"/>
    </location>
</feature>
<evidence type="ECO:0000256" key="2">
    <source>
        <dbReference type="ARBA" id="ARBA00022448"/>
    </source>
</evidence>
<feature type="transmembrane region" description="Helical" evidence="6">
    <location>
        <begin position="320"/>
        <end position="345"/>
    </location>
</feature>
<organism evidence="8 9">
    <name type="scientific">Pseudorhodoferax soli</name>
    <dbReference type="NCBI Taxonomy" id="545864"/>
    <lineage>
        <taxon>Bacteria</taxon>
        <taxon>Pseudomonadati</taxon>
        <taxon>Pseudomonadota</taxon>
        <taxon>Betaproteobacteria</taxon>
        <taxon>Burkholderiales</taxon>
        <taxon>Comamonadaceae</taxon>
    </lineage>
</organism>
<protein>
    <submittedName>
        <fullName evidence="8">YbiR family transporter</fullName>
    </submittedName>
</protein>
<evidence type="ECO:0000256" key="3">
    <source>
        <dbReference type="ARBA" id="ARBA00022692"/>
    </source>
</evidence>
<dbReference type="Proteomes" id="UP000252884">
    <property type="component" value="Unassembled WGS sequence"/>
</dbReference>
<evidence type="ECO:0000256" key="4">
    <source>
        <dbReference type="ARBA" id="ARBA00022989"/>
    </source>
</evidence>
<dbReference type="EMBL" id="QPJK01000005">
    <property type="protein sequence ID" value="RCW70561.1"/>
    <property type="molecule type" value="Genomic_DNA"/>
</dbReference>
<keyword evidence="5 6" id="KW-0472">Membrane</keyword>
<keyword evidence="3 6" id="KW-0812">Transmembrane</keyword>
<evidence type="ECO:0000256" key="6">
    <source>
        <dbReference type="SAM" id="Phobius"/>
    </source>
</evidence>
<dbReference type="Pfam" id="PF03600">
    <property type="entry name" value="CitMHS"/>
    <property type="match status" value="1"/>
</dbReference>
<comment type="subcellular location">
    <subcellularLocation>
        <location evidence="1">Membrane</location>
        <topology evidence="1">Multi-pass membrane protein</topology>
    </subcellularLocation>
</comment>
<dbReference type="GO" id="GO:0055085">
    <property type="term" value="P:transmembrane transport"/>
    <property type="evidence" value="ECO:0007669"/>
    <property type="project" value="InterPro"/>
</dbReference>
<dbReference type="InterPro" id="IPR051475">
    <property type="entry name" value="Diverse_Ion_Transporter"/>
</dbReference>